<proteinExistence type="predicted"/>
<evidence type="ECO:0000313" key="2">
    <source>
        <dbReference type="EMBL" id="UQS82089.1"/>
    </source>
</evidence>
<protein>
    <submittedName>
        <fullName evidence="2">Uncharacterized protein</fullName>
    </submittedName>
</protein>
<dbReference type="RefSeq" id="WP_249514359.1">
    <property type="nucleotide sequence ID" value="NZ_CP093366.1"/>
</dbReference>
<feature type="region of interest" description="Disordered" evidence="1">
    <location>
        <begin position="1"/>
        <end position="27"/>
    </location>
</feature>
<evidence type="ECO:0000256" key="1">
    <source>
        <dbReference type="SAM" id="MobiDB-lite"/>
    </source>
</evidence>
<accession>A0ABY4P969</accession>
<dbReference type="EMBL" id="CP093366">
    <property type="protein sequence ID" value="UQS82089.1"/>
    <property type="molecule type" value="Genomic_DNA"/>
</dbReference>
<reference evidence="2" key="1">
    <citation type="journal article" date="2022" name="Int. J. Syst. Evol. Microbiol.">
        <title>Apilactobacillus apisilvae sp. nov., Nicolia spurrieriana gen. nov. sp. nov., Bombilactobacillus folatiphilus sp. nov. and Bombilactobacillus thymidiniphilus sp. nov., four new lactic acid bacterial isolates from stingless bees Tetragonula carbonaria and Austroplebeia australis.</title>
        <authorList>
            <person name="Oliphant S.A."/>
            <person name="Watson-Haigh N.S."/>
            <person name="Sumby K.M."/>
            <person name="Gardner J."/>
            <person name="Groom S."/>
            <person name="Jiranek V."/>
        </authorList>
    </citation>
    <scope>NUCLEOTIDE SEQUENCE</scope>
    <source>
        <strain evidence="2">SG4_D2</strain>
    </source>
</reference>
<sequence>MANTHKGVTGRRRPVSKLNSSKRRQQHEAVLAFLRNGLDEMKKESKLATK</sequence>
<organism evidence="2 3">
    <name type="scientific">Bombilactobacillus folatiphilus</name>
    <dbReference type="NCBI Taxonomy" id="2923362"/>
    <lineage>
        <taxon>Bacteria</taxon>
        <taxon>Bacillati</taxon>
        <taxon>Bacillota</taxon>
        <taxon>Bacilli</taxon>
        <taxon>Lactobacillales</taxon>
        <taxon>Lactobacillaceae</taxon>
        <taxon>Bombilactobacillus</taxon>
    </lineage>
</organism>
<evidence type="ECO:0000313" key="3">
    <source>
        <dbReference type="Proteomes" id="UP000831495"/>
    </source>
</evidence>
<dbReference type="Proteomes" id="UP000831495">
    <property type="component" value="Chromosome"/>
</dbReference>
<feature type="compositionally biased region" description="Basic residues" evidence="1">
    <location>
        <begin position="8"/>
        <end position="25"/>
    </location>
</feature>
<gene>
    <name evidence="2" type="ORF">MOO45_07875</name>
</gene>
<keyword evidence="3" id="KW-1185">Reference proteome</keyword>
<name>A0ABY4P969_9LACO</name>